<feature type="compositionally biased region" description="Basic and acidic residues" evidence="1">
    <location>
        <begin position="14"/>
        <end position="54"/>
    </location>
</feature>
<feature type="compositionally biased region" description="Polar residues" evidence="1">
    <location>
        <begin position="133"/>
        <end position="146"/>
    </location>
</feature>
<protein>
    <submittedName>
        <fullName evidence="2">Uncharacterized protein</fullName>
    </submittedName>
</protein>
<comment type="caution">
    <text evidence="2">The sequence shown here is derived from an EMBL/GenBank/DDBJ whole genome shotgun (WGS) entry which is preliminary data.</text>
</comment>
<organism evidence="2 3">
    <name type="scientific">Candidatus Thiomargarita nelsonii</name>
    <dbReference type="NCBI Taxonomy" id="1003181"/>
    <lineage>
        <taxon>Bacteria</taxon>
        <taxon>Pseudomonadati</taxon>
        <taxon>Pseudomonadota</taxon>
        <taxon>Gammaproteobacteria</taxon>
        <taxon>Thiotrichales</taxon>
        <taxon>Thiotrichaceae</taxon>
        <taxon>Thiomargarita</taxon>
    </lineage>
</organism>
<accession>A0A176RZQ9</accession>
<gene>
    <name evidence="2" type="ORF">THIOM_003081</name>
</gene>
<dbReference type="AlphaFoldDB" id="A0A176RZQ9"/>
<feature type="region of interest" description="Disordered" evidence="1">
    <location>
        <begin position="98"/>
        <end position="153"/>
    </location>
</feature>
<evidence type="ECO:0000256" key="1">
    <source>
        <dbReference type="SAM" id="MobiDB-lite"/>
    </source>
</evidence>
<feature type="compositionally biased region" description="Basic and acidic residues" evidence="1">
    <location>
        <begin position="121"/>
        <end position="131"/>
    </location>
</feature>
<evidence type="ECO:0000313" key="3">
    <source>
        <dbReference type="Proteomes" id="UP000076962"/>
    </source>
</evidence>
<feature type="region of interest" description="Disordered" evidence="1">
    <location>
        <begin position="1"/>
        <end position="60"/>
    </location>
</feature>
<dbReference type="Proteomes" id="UP000076962">
    <property type="component" value="Unassembled WGS sequence"/>
</dbReference>
<dbReference type="InterPro" id="IPR027417">
    <property type="entry name" value="P-loop_NTPase"/>
</dbReference>
<name>A0A176RZQ9_9GAMM</name>
<sequence length="465" mass="53272">MNLGVQDLSWTSKPEVDSLTMRDKTTMDHNDEPLIDTKTDLPKDDGHFIQHDKSTQVPDDDQHQLVLETSPYHKEQIKKPIVYAGLGAAMIPEKQENLTVETTQPAQEEPTDKPTNQQQPRVDEPQGDDKMGNQPNDEGTLFQGNQPDDDEGTLFDGQVQVEELMKNGNDLFLVVGVEGTGKTQLLDAFDGHIQKGALSFFEKYDDGIRVDPTSPNTIKYLSIKSILLRGNNAIFIDAAGENFSGLYPRLGKSITQKDLKLPKLVAPRLRGLILVIDIEALWTDEQYSKKKQIKIVTWIMMVFRWLLNDGFYDPDSPFSLEEYINHSVNQMEGPKTRLNIPVQVLFSKADQLREFSVPGYEDKLHPRSKDSPFFIAYHYLPGLHHALLEHTNYFRYDFVHSIATDPNTDTQQVDPCGVELSFQWLFNHQGKGFPRTEQLIEQQKRIDKLLFWCRSRWTDKSRLRA</sequence>
<dbReference type="EMBL" id="LUTY01001827">
    <property type="protein sequence ID" value="OAD21158.1"/>
    <property type="molecule type" value="Genomic_DNA"/>
</dbReference>
<reference evidence="2 3" key="1">
    <citation type="submission" date="2016-05" db="EMBL/GenBank/DDBJ databases">
        <title>Single-cell genome of chain-forming Candidatus Thiomargarita nelsonii and comparison to other large sulfur-oxidizing bacteria.</title>
        <authorList>
            <person name="Winkel M."/>
            <person name="Salman V."/>
            <person name="Woyke T."/>
            <person name="Schulz-Vogt H."/>
            <person name="Richter M."/>
            <person name="Flood B."/>
            <person name="Bailey J."/>
            <person name="Amann R."/>
            <person name="Mussmann M."/>
        </authorList>
    </citation>
    <scope>NUCLEOTIDE SEQUENCE [LARGE SCALE GENOMIC DNA]</scope>
    <source>
        <strain evidence="2 3">THI036</strain>
    </source>
</reference>
<dbReference type="SUPFAM" id="SSF52540">
    <property type="entry name" value="P-loop containing nucleoside triphosphate hydrolases"/>
    <property type="match status" value="1"/>
</dbReference>
<keyword evidence="3" id="KW-1185">Reference proteome</keyword>
<evidence type="ECO:0000313" key="2">
    <source>
        <dbReference type="EMBL" id="OAD21158.1"/>
    </source>
</evidence>
<proteinExistence type="predicted"/>